<keyword evidence="12 30" id="KW-0812">Transmembrane</keyword>
<dbReference type="Pfam" id="PF07714">
    <property type="entry name" value="PK_Tyr_Ser-Thr"/>
    <property type="match status" value="1"/>
</dbReference>
<dbReference type="SUPFAM" id="SSF52058">
    <property type="entry name" value="L domain-like"/>
    <property type="match status" value="1"/>
</dbReference>
<dbReference type="PROSITE" id="PS00107">
    <property type="entry name" value="PROTEIN_KINASE_ATP"/>
    <property type="match status" value="1"/>
</dbReference>
<dbReference type="InterPro" id="IPR001611">
    <property type="entry name" value="Leu-rich_rpt"/>
</dbReference>
<keyword evidence="8" id="KW-0723">Serine/threonine-protein kinase</keyword>
<proteinExistence type="predicted"/>
<keyword evidence="14" id="KW-0677">Repeat</keyword>
<keyword evidence="19 30" id="KW-1133">Transmembrane helix</keyword>
<evidence type="ECO:0000256" key="18">
    <source>
        <dbReference type="ARBA" id="ARBA00022840"/>
    </source>
</evidence>
<feature type="transmembrane region" description="Helical" evidence="30">
    <location>
        <begin position="678"/>
        <end position="701"/>
    </location>
</feature>
<organism evidence="33">
    <name type="scientific">Oryza barthii</name>
    <dbReference type="NCBI Taxonomy" id="65489"/>
    <lineage>
        <taxon>Eukaryota</taxon>
        <taxon>Viridiplantae</taxon>
        <taxon>Streptophyta</taxon>
        <taxon>Embryophyta</taxon>
        <taxon>Tracheophyta</taxon>
        <taxon>Spermatophyta</taxon>
        <taxon>Magnoliopsida</taxon>
        <taxon>Liliopsida</taxon>
        <taxon>Poales</taxon>
        <taxon>Poaceae</taxon>
        <taxon>BOP clade</taxon>
        <taxon>Oryzoideae</taxon>
        <taxon>Oryzeae</taxon>
        <taxon>Oryzinae</taxon>
        <taxon>Oryza</taxon>
    </lineage>
</organism>
<evidence type="ECO:0000256" key="23">
    <source>
        <dbReference type="ARBA" id="ARBA00047899"/>
    </source>
</evidence>
<evidence type="ECO:0000259" key="32">
    <source>
        <dbReference type="PROSITE" id="PS50011"/>
    </source>
</evidence>
<dbReference type="FunFam" id="1.10.510.10:FF:000358">
    <property type="entry name" value="Putative leucine-rich repeat receptor-like serine/threonine-protein kinase"/>
    <property type="match status" value="1"/>
</dbReference>
<keyword evidence="13 31" id="KW-0732">Signal</keyword>
<keyword evidence="21" id="KW-0675">Receptor</keyword>
<dbReference type="InterPro" id="IPR001245">
    <property type="entry name" value="Ser-Thr/Tyr_kinase_cat_dom"/>
</dbReference>
<evidence type="ECO:0000256" key="28">
    <source>
        <dbReference type="PROSITE-ProRule" id="PRU10141"/>
    </source>
</evidence>
<dbReference type="FunFam" id="3.80.10.10:FF:000095">
    <property type="entry name" value="LRR receptor-like serine/threonine-protein kinase GSO1"/>
    <property type="match status" value="1"/>
</dbReference>
<dbReference type="STRING" id="65489.A0A0D3F801"/>
<dbReference type="Pfam" id="PF10238">
    <property type="entry name" value="Eapp_C"/>
    <property type="match status" value="1"/>
</dbReference>
<feature type="domain" description="Protein kinase" evidence="32">
    <location>
        <begin position="736"/>
        <end position="1010"/>
    </location>
</feature>
<evidence type="ECO:0000256" key="3">
    <source>
        <dbReference type="ARBA" id="ARBA00004162"/>
    </source>
</evidence>
<dbReference type="PANTHER" id="PTHR48056">
    <property type="entry name" value="LRR RECEPTOR-LIKE SERINE/THREONINE-PROTEIN KINASE-RELATED"/>
    <property type="match status" value="1"/>
</dbReference>
<keyword evidence="16" id="KW-0418">Kinase</keyword>
<accession>A0A0D3F801</accession>
<reference evidence="33" key="2">
    <citation type="submission" date="2015-03" db="UniProtKB">
        <authorList>
            <consortium name="EnsemblPlants"/>
        </authorList>
    </citation>
    <scope>IDENTIFICATION</scope>
</reference>
<evidence type="ECO:0000256" key="19">
    <source>
        <dbReference type="ARBA" id="ARBA00022989"/>
    </source>
</evidence>
<dbReference type="Gene3D" id="3.80.10.10">
    <property type="entry name" value="Ribonuclease Inhibitor"/>
    <property type="match status" value="4"/>
</dbReference>
<dbReference type="FunFam" id="3.30.200.20:FF:000432">
    <property type="entry name" value="LRR receptor-like serine/threonine-protein kinase EFR"/>
    <property type="match status" value="1"/>
</dbReference>
<evidence type="ECO:0000256" key="15">
    <source>
        <dbReference type="ARBA" id="ARBA00022741"/>
    </source>
</evidence>
<evidence type="ECO:0000256" key="27">
    <source>
        <dbReference type="ARBA" id="ARBA00072040"/>
    </source>
</evidence>
<dbReference type="FunFam" id="3.80.10.10:FF:000288">
    <property type="entry name" value="LRR receptor-like serine/threonine-protein kinase EFR"/>
    <property type="match status" value="1"/>
</dbReference>
<dbReference type="InterPro" id="IPR050647">
    <property type="entry name" value="Plant_LRR-RLKs"/>
</dbReference>
<dbReference type="GO" id="GO:0005524">
    <property type="term" value="F:ATP binding"/>
    <property type="evidence" value="ECO:0007669"/>
    <property type="project" value="UniProtKB-UniRule"/>
</dbReference>
<reference evidence="33" key="1">
    <citation type="journal article" date="2009" name="Rice">
        <title>De Novo Next Generation Sequencing of Plant Genomes.</title>
        <authorList>
            <person name="Rounsley S."/>
            <person name="Marri P.R."/>
            <person name="Yu Y."/>
            <person name="He R."/>
            <person name="Sisneros N."/>
            <person name="Goicoechea J.L."/>
            <person name="Lee S.J."/>
            <person name="Angelova A."/>
            <person name="Kudrna D."/>
            <person name="Luo M."/>
            <person name="Affourtit J."/>
            <person name="Desany B."/>
            <person name="Knight J."/>
            <person name="Niazi F."/>
            <person name="Egholm M."/>
            <person name="Wing R.A."/>
        </authorList>
    </citation>
    <scope>NUCLEOTIDE SEQUENCE [LARGE SCALE GENOMIC DNA]</scope>
    <source>
        <strain evidence="33">cv. IRGC 105608</strain>
    </source>
</reference>
<comment type="function">
    <text evidence="25">Receptor kinase that detects X.oryzae pv. oryzae protein Ax21 to promote innate immunity. Following X.oryzae pv. oryzae protein Ax21 detection, undergoes cleavage, releasing the processed protein kinase Xa21 chain.</text>
</comment>
<keyword evidence="15 28" id="KW-0547">Nucleotide-binding</keyword>
<dbReference type="InterPro" id="IPR032675">
    <property type="entry name" value="LRR_dom_sf"/>
</dbReference>
<dbReference type="SUPFAM" id="SSF56112">
    <property type="entry name" value="Protein kinase-like (PK-like)"/>
    <property type="match status" value="1"/>
</dbReference>
<dbReference type="Pfam" id="PF00560">
    <property type="entry name" value="LRR_1"/>
    <property type="match status" value="7"/>
</dbReference>
<evidence type="ECO:0000256" key="22">
    <source>
        <dbReference type="ARBA" id="ARBA00023180"/>
    </source>
</evidence>
<dbReference type="Pfam" id="PF08263">
    <property type="entry name" value="LRRNT_2"/>
    <property type="match status" value="1"/>
</dbReference>
<evidence type="ECO:0000256" key="11">
    <source>
        <dbReference type="ARBA" id="ARBA00022679"/>
    </source>
</evidence>
<keyword evidence="17" id="KW-0256">Endoplasmic reticulum</keyword>
<dbReference type="Gene3D" id="3.30.200.20">
    <property type="entry name" value="Phosphorylase Kinase, domain 1"/>
    <property type="match status" value="1"/>
</dbReference>
<dbReference type="PROSITE" id="PS50011">
    <property type="entry name" value="PROTEIN_KINASE_DOM"/>
    <property type="match status" value="1"/>
</dbReference>
<dbReference type="Pfam" id="PF13855">
    <property type="entry name" value="LRR_8"/>
    <property type="match status" value="1"/>
</dbReference>
<dbReference type="InterPro" id="IPR011009">
    <property type="entry name" value="Kinase-like_dom_sf"/>
</dbReference>
<dbReference type="InterPro" id="IPR017441">
    <property type="entry name" value="Protein_kinase_ATP_BS"/>
</dbReference>
<keyword evidence="10" id="KW-0433">Leucine-rich repeat</keyword>
<comment type="cofactor">
    <cofactor evidence="2">
        <name>Mg(2+)</name>
        <dbReference type="ChEBI" id="CHEBI:18420"/>
    </cofactor>
</comment>
<keyword evidence="22" id="KW-0325">Glycoprotein</keyword>
<dbReference type="FunFam" id="3.80.10.10:FF:000129">
    <property type="entry name" value="Leucine-rich repeat receptor-like kinase"/>
    <property type="match status" value="1"/>
</dbReference>
<dbReference type="eggNOG" id="KOG3395">
    <property type="taxonomic scope" value="Eukaryota"/>
</dbReference>
<evidence type="ECO:0000256" key="17">
    <source>
        <dbReference type="ARBA" id="ARBA00022824"/>
    </source>
</evidence>
<evidence type="ECO:0000256" key="10">
    <source>
        <dbReference type="ARBA" id="ARBA00022614"/>
    </source>
</evidence>
<dbReference type="InterPro" id="IPR000719">
    <property type="entry name" value="Prot_kinase_dom"/>
</dbReference>
<dbReference type="EC" id="2.7.11.1" evidence="6"/>
<dbReference type="PaxDb" id="65489-OBART02G25250.1"/>
<dbReference type="InterPro" id="IPR013210">
    <property type="entry name" value="LRR_N_plant-typ"/>
</dbReference>
<dbReference type="Gene3D" id="1.10.510.10">
    <property type="entry name" value="Transferase(Phosphotransferase) domain 1"/>
    <property type="match status" value="1"/>
</dbReference>
<dbReference type="HOGENOM" id="CLU_000288_22_0_1"/>
<evidence type="ECO:0000256" key="26">
    <source>
        <dbReference type="ARBA" id="ARBA00056628"/>
    </source>
</evidence>
<dbReference type="Gramene" id="OBART02G25250.1">
    <property type="protein sequence ID" value="OBART02G25250.1"/>
    <property type="gene ID" value="OBART02G25250"/>
</dbReference>
<dbReference type="GO" id="GO:0033612">
    <property type="term" value="F:receptor serine/threonine kinase binding"/>
    <property type="evidence" value="ECO:0007669"/>
    <property type="project" value="TreeGrafter"/>
</dbReference>
<dbReference type="InterPro" id="IPR003591">
    <property type="entry name" value="Leu-rich_rpt_typical-subtyp"/>
</dbReference>
<evidence type="ECO:0000313" key="34">
    <source>
        <dbReference type="Proteomes" id="UP000026960"/>
    </source>
</evidence>
<comment type="function">
    <text evidence="26">The processed protein kinase Xa21 chain released by protein cleavage after X.oryzae pv. oryzae protein Ax21 detection translocates into the nucleus where it can bind and regulate WRKY62, a transcription factor. Confers resistance to the bacterial pathogen X.oryzae pv. oryzae (Xoo).</text>
</comment>
<evidence type="ECO:0000256" key="30">
    <source>
        <dbReference type="SAM" id="Phobius"/>
    </source>
</evidence>
<dbReference type="SMART" id="SM00369">
    <property type="entry name" value="LRR_TYP"/>
    <property type="match status" value="5"/>
</dbReference>
<keyword evidence="18 28" id="KW-0067">ATP-binding</keyword>
<evidence type="ECO:0000313" key="33">
    <source>
        <dbReference type="EnsemblPlants" id="OBART02G25250.1"/>
    </source>
</evidence>
<feature type="binding site" evidence="28">
    <location>
        <position position="769"/>
    </location>
    <ligand>
        <name>ATP</name>
        <dbReference type="ChEBI" id="CHEBI:30616"/>
    </ligand>
</feature>
<dbReference type="GO" id="GO:0004674">
    <property type="term" value="F:protein serine/threonine kinase activity"/>
    <property type="evidence" value="ECO:0007669"/>
    <property type="project" value="UniProtKB-KW"/>
</dbReference>
<evidence type="ECO:0000256" key="25">
    <source>
        <dbReference type="ARBA" id="ARBA00054320"/>
    </source>
</evidence>
<dbReference type="EnsemblPlants" id="OBART02G25250.1">
    <property type="protein sequence ID" value="OBART02G25250.1"/>
    <property type="gene ID" value="OBART02G25250"/>
</dbReference>
<evidence type="ECO:0000256" key="4">
    <source>
        <dbReference type="ARBA" id="ARBA00004389"/>
    </source>
</evidence>
<name>A0A0D3F801_9ORYZ</name>
<evidence type="ECO:0000256" key="21">
    <source>
        <dbReference type="ARBA" id="ARBA00023170"/>
    </source>
</evidence>
<evidence type="ECO:0000256" key="12">
    <source>
        <dbReference type="ARBA" id="ARBA00022692"/>
    </source>
</evidence>
<dbReference type="PANTHER" id="PTHR48056:SF89">
    <property type="entry name" value="OS06G0585982 PROTEIN"/>
    <property type="match status" value="1"/>
</dbReference>
<evidence type="ECO:0000256" key="31">
    <source>
        <dbReference type="SAM" id="SignalP"/>
    </source>
</evidence>
<dbReference type="Proteomes" id="UP000026960">
    <property type="component" value="Chromosome 2"/>
</dbReference>
<sequence length="1106" mass="120629">MNALVILLCSTLLLYSPAAAVCTVGSSSSSSSTNATDKQAAALLSFRSMVSDPSGALTWWNASNHPCRWHGVACGRGRHAGSVVALSLGSSSLSGCISPFLGNLSFLRVLDLGANQLVGQIPPELGRLGRLRELNLSGNSLEGGIPPALAIGCTKLESLSLDSNHLRGEIPGEIAALRNLAYLNLRANNLSGEIPPSLGNLSSLYFLNLGFNMLFGEIPASLGNLSQLNALGIQHNQLSGGIPSSLGHLNNLTSLLLQANGLIGSIPPNICNISFLKHFSVENNELSGMLPPNVFNKLPMLETFDAGENMFHGHIPSSLVNASKLSRFQIAENHFSGVIPPELEGLQGLKVFILTANDLEAKESNDWKFMKALTNCSQLENLELEANKFSGTLPSVISNLSTSLTILTLASNKIVGNMPREIGKLINLGALVAHNNFLTGSPPSSLGMLQNLRILWLDNNYFSGPFPRVICNLTHMDSLDLGRNNFSGSIPITVGNMVSLSSLRFSFNNFIGTIPTSLFNITTLAIYLDISYNHLDGSIPSEVGNLQNLVYLDARYNQLSGEIPITFEKCKLLQILYLQNNSFIGNIPSSFSEMKGLEILDFSSNNFSGQIPKFFGDFRTLYDLNLSYNNFDGEVPVVGVFANATGISVQGNNKLCGGIPDLHLPTCSLQISKRRHRVPVLAIVVPLVATTICILSLLLFFHAWYKKRLTKSPSTMSMRAHQLVSYQQLVHATDGFSTTNLLGTGSYGSVYRGKLFDETGENENLIAVKVLKLQTPGALKSFTAECEAMKNLRHRNLVKIVTACSSMDFNGNDFKAIVFDFMPNGCLEEWLHPQIDNQLEERHLNLVHRVGILFDVACALDYLHFHGTTPVVHCHLKPSNVLLDADMVAHVGDFGLAKILSSQPSTSSMGFRGTIGYAPPEYGAGNMVSTHGDIYSYGILVLEMITGRRPTDKTCEQGFSLRKCVEMALNNRAMDILDVELVTELENAPPATSMDVSSDDEIDYSVEPEFYDPDLDDVDERHETYVNQYRAMFVRNCKVKTDQILREGKGKRKNRKGKAADSSSTSEGEKKGAVYHPVCCEVCSTEVGVFDEDEVYHFFNVIPSNS</sequence>
<evidence type="ECO:0000256" key="9">
    <source>
        <dbReference type="ARBA" id="ARBA00022553"/>
    </source>
</evidence>
<evidence type="ECO:0000256" key="1">
    <source>
        <dbReference type="ARBA" id="ARBA00001936"/>
    </source>
</evidence>
<evidence type="ECO:0000256" key="2">
    <source>
        <dbReference type="ARBA" id="ARBA00001946"/>
    </source>
</evidence>
<evidence type="ECO:0000256" key="16">
    <source>
        <dbReference type="ARBA" id="ARBA00022777"/>
    </source>
</evidence>
<dbReference type="GO" id="GO:0005789">
    <property type="term" value="C:endoplasmic reticulum membrane"/>
    <property type="evidence" value="ECO:0007669"/>
    <property type="project" value="UniProtKB-SubCell"/>
</dbReference>
<comment type="cofactor">
    <cofactor evidence="1">
        <name>Mn(2+)</name>
        <dbReference type="ChEBI" id="CHEBI:29035"/>
    </cofactor>
</comment>
<dbReference type="AlphaFoldDB" id="A0A0D3F801"/>
<evidence type="ECO:0000256" key="24">
    <source>
        <dbReference type="ARBA" id="ARBA00048679"/>
    </source>
</evidence>
<dbReference type="SUPFAM" id="SSF52047">
    <property type="entry name" value="RNI-like"/>
    <property type="match status" value="1"/>
</dbReference>
<feature type="region of interest" description="Disordered" evidence="29">
    <location>
        <begin position="1048"/>
        <end position="1070"/>
    </location>
</feature>
<keyword evidence="9" id="KW-0597">Phosphoprotein</keyword>
<evidence type="ECO:0000256" key="13">
    <source>
        <dbReference type="ARBA" id="ARBA00022729"/>
    </source>
</evidence>
<evidence type="ECO:0000256" key="7">
    <source>
        <dbReference type="ARBA" id="ARBA00022475"/>
    </source>
</evidence>
<feature type="chain" id="PRO_5002261944" description="Receptor kinase-like protein Xa21" evidence="31">
    <location>
        <begin position="21"/>
        <end position="1106"/>
    </location>
</feature>
<keyword evidence="11" id="KW-0808">Transferase</keyword>
<feature type="signal peptide" evidence="31">
    <location>
        <begin position="1"/>
        <end position="20"/>
    </location>
</feature>
<dbReference type="InterPro" id="IPR019370">
    <property type="entry name" value="E2F-assoc_phosphoprotein"/>
</dbReference>
<evidence type="ECO:0000256" key="5">
    <source>
        <dbReference type="ARBA" id="ARBA00004479"/>
    </source>
</evidence>
<keyword evidence="20 30" id="KW-0472">Membrane</keyword>
<keyword evidence="7" id="KW-1003">Cell membrane</keyword>
<evidence type="ECO:0000256" key="20">
    <source>
        <dbReference type="ARBA" id="ARBA00023136"/>
    </source>
</evidence>
<evidence type="ECO:0000256" key="8">
    <source>
        <dbReference type="ARBA" id="ARBA00022527"/>
    </source>
</evidence>
<dbReference type="GO" id="GO:0005886">
    <property type="term" value="C:plasma membrane"/>
    <property type="evidence" value="ECO:0007669"/>
    <property type="project" value="UniProtKB-SubCell"/>
</dbReference>
<keyword evidence="34" id="KW-1185">Reference proteome</keyword>
<evidence type="ECO:0000256" key="6">
    <source>
        <dbReference type="ARBA" id="ARBA00012513"/>
    </source>
</evidence>
<comment type="catalytic activity">
    <reaction evidence="24">
        <text>L-seryl-[protein] + ATP = O-phospho-L-seryl-[protein] + ADP + H(+)</text>
        <dbReference type="Rhea" id="RHEA:17989"/>
        <dbReference type="Rhea" id="RHEA-COMP:9863"/>
        <dbReference type="Rhea" id="RHEA-COMP:11604"/>
        <dbReference type="ChEBI" id="CHEBI:15378"/>
        <dbReference type="ChEBI" id="CHEBI:29999"/>
        <dbReference type="ChEBI" id="CHEBI:30616"/>
        <dbReference type="ChEBI" id="CHEBI:83421"/>
        <dbReference type="ChEBI" id="CHEBI:456216"/>
        <dbReference type="EC" id="2.7.11.1"/>
    </reaction>
</comment>
<protein>
    <recommendedName>
        <fullName evidence="27">Receptor kinase-like protein Xa21</fullName>
        <ecNumber evidence="6">2.7.11.1</ecNumber>
    </recommendedName>
</protein>
<comment type="catalytic activity">
    <reaction evidence="23">
        <text>L-threonyl-[protein] + ATP = O-phospho-L-threonyl-[protein] + ADP + H(+)</text>
        <dbReference type="Rhea" id="RHEA:46608"/>
        <dbReference type="Rhea" id="RHEA-COMP:11060"/>
        <dbReference type="Rhea" id="RHEA-COMP:11605"/>
        <dbReference type="ChEBI" id="CHEBI:15378"/>
        <dbReference type="ChEBI" id="CHEBI:30013"/>
        <dbReference type="ChEBI" id="CHEBI:30616"/>
        <dbReference type="ChEBI" id="CHEBI:61977"/>
        <dbReference type="ChEBI" id="CHEBI:456216"/>
        <dbReference type="EC" id="2.7.11.1"/>
    </reaction>
</comment>
<evidence type="ECO:0000256" key="29">
    <source>
        <dbReference type="SAM" id="MobiDB-lite"/>
    </source>
</evidence>
<comment type="subcellular location">
    <subcellularLocation>
        <location evidence="3">Cell membrane</location>
        <topology evidence="3">Single-pass membrane protein</topology>
    </subcellularLocation>
    <subcellularLocation>
        <location evidence="4">Endoplasmic reticulum membrane</location>
        <topology evidence="4">Single-pass membrane protein</topology>
    </subcellularLocation>
    <subcellularLocation>
        <location evidence="5">Membrane</location>
        <topology evidence="5">Single-pass type I membrane protein</topology>
    </subcellularLocation>
</comment>
<evidence type="ECO:0000256" key="14">
    <source>
        <dbReference type="ARBA" id="ARBA00022737"/>
    </source>
</evidence>